<dbReference type="Gene3D" id="3.60.130.10">
    <property type="entry name" value="Clavaminate synthase-like"/>
    <property type="match status" value="1"/>
</dbReference>
<dbReference type="InterPro" id="IPR003819">
    <property type="entry name" value="TauD/TfdA-like"/>
</dbReference>
<keyword evidence="3 7" id="KW-0223">Dioxygenase</keyword>
<dbReference type="InterPro" id="IPR042098">
    <property type="entry name" value="TauD-like_sf"/>
</dbReference>
<keyword evidence="5" id="KW-0408">Iron</keyword>
<dbReference type="PANTHER" id="PTHR43779:SF3">
    <property type="entry name" value="(3R)-3-[(CARBOXYMETHYL)AMINO]FATTY ACID OXYGENASE_DECARBOXYLASE"/>
    <property type="match status" value="1"/>
</dbReference>
<comment type="caution">
    <text evidence="7">The sequence shown here is derived from an EMBL/GenBank/DDBJ whole genome shotgun (WGS) entry which is preliminary data.</text>
</comment>
<dbReference type="GO" id="GO:0016706">
    <property type="term" value="F:2-oxoglutarate-dependent dioxygenase activity"/>
    <property type="evidence" value="ECO:0007669"/>
    <property type="project" value="UniProtKB-ARBA"/>
</dbReference>
<protein>
    <submittedName>
        <fullName evidence="7">TauD/TfdA family dioxygenase</fullName>
    </submittedName>
</protein>
<organism evidence="7 8">
    <name type="scientific">Zwartia hollandica</name>
    <dbReference type="NCBI Taxonomy" id="324606"/>
    <lineage>
        <taxon>Bacteria</taxon>
        <taxon>Pseudomonadati</taxon>
        <taxon>Pseudomonadota</taxon>
        <taxon>Betaproteobacteria</taxon>
        <taxon>Burkholderiales</taxon>
        <taxon>Alcaligenaceae</taxon>
        <taxon>Zwartia</taxon>
    </lineage>
</organism>
<gene>
    <name evidence="7" type="ORF">KZZ10_00065</name>
</gene>
<dbReference type="Pfam" id="PF02668">
    <property type="entry name" value="TauD"/>
    <property type="match status" value="1"/>
</dbReference>
<proteinExistence type="inferred from homology"/>
<evidence type="ECO:0000256" key="5">
    <source>
        <dbReference type="ARBA" id="ARBA00023004"/>
    </source>
</evidence>
<reference evidence="7" key="1">
    <citation type="submission" date="2021-07" db="EMBL/GenBank/DDBJ databases">
        <title>New genus and species of the family Alcaligenaceae.</title>
        <authorList>
            <person name="Hahn M.W."/>
        </authorList>
    </citation>
    <scope>NUCLEOTIDE SEQUENCE</scope>
    <source>
        <strain evidence="7">LF4-65</strain>
    </source>
</reference>
<evidence type="ECO:0000256" key="1">
    <source>
        <dbReference type="ARBA" id="ARBA00005896"/>
    </source>
</evidence>
<evidence type="ECO:0000256" key="2">
    <source>
        <dbReference type="ARBA" id="ARBA00022723"/>
    </source>
</evidence>
<comment type="similarity">
    <text evidence="1">Belongs to the TfdA dioxygenase family.</text>
</comment>
<keyword evidence="2" id="KW-0479">Metal-binding</keyword>
<keyword evidence="8" id="KW-1185">Reference proteome</keyword>
<accession>A0A953N7J2</accession>
<dbReference type="EMBL" id="JAHXRI010000001">
    <property type="protein sequence ID" value="MBZ1349028.1"/>
    <property type="molecule type" value="Genomic_DNA"/>
</dbReference>
<feature type="domain" description="TauD/TfdA-like" evidence="6">
    <location>
        <begin position="7"/>
        <end position="283"/>
    </location>
</feature>
<evidence type="ECO:0000313" key="7">
    <source>
        <dbReference type="EMBL" id="MBZ1349028.1"/>
    </source>
</evidence>
<keyword evidence="4" id="KW-0560">Oxidoreductase</keyword>
<evidence type="ECO:0000256" key="4">
    <source>
        <dbReference type="ARBA" id="ARBA00023002"/>
    </source>
</evidence>
<evidence type="ECO:0000256" key="3">
    <source>
        <dbReference type="ARBA" id="ARBA00022964"/>
    </source>
</evidence>
<evidence type="ECO:0000259" key="6">
    <source>
        <dbReference type="Pfam" id="PF02668"/>
    </source>
</evidence>
<dbReference type="Proteomes" id="UP000739565">
    <property type="component" value="Unassembled WGS sequence"/>
</dbReference>
<dbReference type="InterPro" id="IPR051178">
    <property type="entry name" value="TfdA_dioxygenase"/>
</dbReference>
<dbReference type="PANTHER" id="PTHR43779">
    <property type="entry name" value="DIOXYGENASE RV0097-RELATED"/>
    <property type="match status" value="1"/>
</dbReference>
<dbReference type="SUPFAM" id="SSF51197">
    <property type="entry name" value="Clavaminate synthase-like"/>
    <property type="match status" value="1"/>
</dbReference>
<evidence type="ECO:0000313" key="8">
    <source>
        <dbReference type="Proteomes" id="UP000739565"/>
    </source>
</evidence>
<name>A0A953N7J2_9BURK</name>
<dbReference type="GO" id="GO:0046872">
    <property type="term" value="F:metal ion binding"/>
    <property type="evidence" value="ECO:0007669"/>
    <property type="project" value="UniProtKB-KW"/>
</dbReference>
<sequence length="294" mass="33438">MRMTLHFKHLHPSFMAEVSPVDLRTLTDQGTLASIRAAMTEFGVLVFHDQHFSYDDQIDFAQRLDGVLHSKTSSSVLSKNRFGNEALTDISNVGQDGNILEAADRRRMNGISNRIWHTDASFEEPAGRYSMLYARNIPPVRADTEFADMRAAYDALDAGTKATIEDLHAYHSIVYSRHTMGFDFSPEESAKLPGATHPLVRKFADSNRKSLYLASHAAHITEWPIPEGRLLLKDLIEHATRREFLYSHEWALGDLVIWDNRTTMHRARPFDDKAYKRELTRVTTLDLPLAMSPP</sequence>
<dbReference type="AlphaFoldDB" id="A0A953N7J2"/>